<keyword evidence="4 11" id="KW-0812">Transmembrane</keyword>
<accession>A0A6N6RGF7</accession>
<keyword evidence="5 11" id="KW-1133">Transmembrane helix</keyword>
<dbReference type="InterPro" id="IPR004680">
    <property type="entry name" value="Cit_transptr-like_dom"/>
</dbReference>
<feature type="transmembrane region" description="Helical" evidence="11">
    <location>
        <begin position="406"/>
        <end position="431"/>
    </location>
</feature>
<evidence type="ECO:0000256" key="3">
    <source>
        <dbReference type="ARBA" id="ARBA00022449"/>
    </source>
</evidence>
<keyword evidence="14" id="KW-1185">Reference proteome</keyword>
<dbReference type="GO" id="GO:0015297">
    <property type="term" value="F:antiporter activity"/>
    <property type="evidence" value="ECO:0007669"/>
    <property type="project" value="UniProtKB-KW"/>
</dbReference>
<name>A0A6N6RGF7_9FLAO</name>
<evidence type="ECO:0000256" key="4">
    <source>
        <dbReference type="ARBA" id="ARBA00022692"/>
    </source>
</evidence>
<keyword evidence="3" id="KW-0050">Antiport</keyword>
<protein>
    <submittedName>
        <fullName evidence="13">Sodium:proton antiporter</fullName>
    </submittedName>
</protein>
<keyword evidence="8 11" id="KW-0472">Membrane</keyword>
<proteinExistence type="inferred from homology"/>
<evidence type="ECO:0000256" key="10">
    <source>
        <dbReference type="ARBA" id="ARBA00025753"/>
    </source>
</evidence>
<feature type="transmembrane region" description="Helical" evidence="11">
    <location>
        <begin position="27"/>
        <end position="46"/>
    </location>
</feature>
<evidence type="ECO:0000256" key="2">
    <source>
        <dbReference type="ARBA" id="ARBA00022448"/>
    </source>
</evidence>
<dbReference type="GO" id="GO:0016020">
    <property type="term" value="C:membrane"/>
    <property type="evidence" value="ECO:0007669"/>
    <property type="project" value="UniProtKB-SubCell"/>
</dbReference>
<dbReference type="RefSeq" id="WP_151667045.1">
    <property type="nucleotide sequence ID" value="NZ_WBVO01000004.1"/>
</dbReference>
<organism evidence="13 14">
    <name type="scientific">Phaeocystidibacter luteus</name>
    <dbReference type="NCBI Taxonomy" id="911197"/>
    <lineage>
        <taxon>Bacteria</taxon>
        <taxon>Pseudomonadati</taxon>
        <taxon>Bacteroidota</taxon>
        <taxon>Flavobacteriia</taxon>
        <taxon>Flavobacteriales</taxon>
        <taxon>Phaeocystidibacteraceae</taxon>
        <taxon>Phaeocystidibacter</taxon>
    </lineage>
</organism>
<evidence type="ECO:0000259" key="12">
    <source>
        <dbReference type="Pfam" id="PF03600"/>
    </source>
</evidence>
<feature type="transmembrane region" description="Helical" evidence="11">
    <location>
        <begin position="257"/>
        <end position="275"/>
    </location>
</feature>
<evidence type="ECO:0000256" key="5">
    <source>
        <dbReference type="ARBA" id="ARBA00022989"/>
    </source>
</evidence>
<evidence type="ECO:0000256" key="6">
    <source>
        <dbReference type="ARBA" id="ARBA00023053"/>
    </source>
</evidence>
<feature type="transmembrane region" description="Helical" evidence="11">
    <location>
        <begin position="208"/>
        <end position="228"/>
    </location>
</feature>
<keyword evidence="7" id="KW-0406">Ion transport</keyword>
<feature type="transmembrane region" description="Helical" evidence="11">
    <location>
        <begin position="169"/>
        <end position="188"/>
    </location>
</feature>
<reference evidence="13 14" key="1">
    <citation type="submission" date="2019-09" db="EMBL/GenBank/DDBJ databases">
        <title>Genomes of family Cryomorphaceae.</title>
        <authorList>
            <person name="Bowman J.P."/>
        </authorList>
    </citation>
    <scope>NUCLEOTIDE SEQUENCE [LARGE SCALE GENOMIC DNA]</scope>
    <source>
        <strain evidence="13 14">LMG 25704</strain>
    </source>
</reference>
<feature type="transmembrane region" description="Helical" evidence="11">
    <location>
        <begin position="89"/>
        <end position="109"/>
    </location>
</feature>
<keyword evidence="9" id="KW-0739">Sodium transport</keyword>
<dbReference type="InterPro" id="IPR045016">
    <property type="entry name" value="NhaD-like"/>
</dbReference>
<dbReference type="AlphaFoldDB" id="A0A6N6RGF7"/>
<dbReference type="PANTHER" id="PTHR43269">
    <property type="entry name" value="SODIUM/PROTON ANTIPORTER 1-RELATED"/>
    <property type="match status" value="1"/>
</dbReference>
<dbReference type="OrthoDB" id="9772058at2"/>
<feature type="transmembrane region" description="Helical" evidence="11">
    <location>
        <begin position="319"/>
        <end position="337"/>
    </location>
</feature>
<comment type="similarity">
    <text evidence="10">Belongs to the NhaD Na(+)/H(+) (TC 2.A.62) antiporter family.</text>
</comment>
<keyword evidence="2" id="KW-0813">Transport</keyword>
<dbReference type="EMBL" id="WBVO01000004">
    <property type="protein sequence ID" value="KAB2810256.1"/>
    <property type="molecule type" value="Genomic_DNA"/>
</dbReference>
<feature type="domain" description="Citrate transporter-like" evidence="12">
    <location>
        <begin position="13"/>
        <end position="389"/>
    </location>
</feature>
<evidence type="ECO:0000256" key="11">
    <source>
        <dbReference type="SAM" id="Phobius"/>
    </source>
</evidence>
<dbReference type="PANTHER" id="PTHR43269:SF2">
    <property type="entry name" value="SODIUM_PROTON ANTIPORTER 1-RELATED"/>
    <property type="match status" value="1"/>
</dbReference>
<evidence type="ECO:0000256" key="1">
    <source>
        <dbReference type="ARBA" id="ARBA00004141"/>
    </source>
</evidence>
<dbReference type="NCBIfam" id="NF038006">
    <property type="entry name" value="NhaD_1"/>
    <property type="match status" value="1"/>
</dbReference>
<dbReference type="GO" id="GO:0006814">
    <property type="term" value="P:sodium ion transport"/>
    <property type="evidence" value="ECO:0007669"/>
    <property type="project" value="UniProtKB-KW"/>
</dbReference>
<evidence type="ECO:0000256" key="7">
    <source>
        <dbReference type="ARBA" id="ARBA00023065"/>
    </source>
</evidence>
<dbReference type="Proteomes" id="UP000468650">
    <property type="component" value="Unassembled WGS sequence"/>
</dbReference>
<comment type="subcellular location">
    <subcellularLocation>
        <location evidence="1">Membrane</location>
        <topology evidence="1">Multi-pass membrane protein</topology>
    </subcellularLocation>
</comment>
<feature type="transmembrane region" description="Helical" evidence="11">
    <location>
        <begin position="129"/>
        <end position="157"/>
    </location>
</feature>
<comment type="caution">
    <text evidence="13">The sequence shown here is derived from an EMBL/GenBank/DDBJ whole genome shotgun (WGS) entry which is preliminary data.</text>
</comment>
<sequence>MYVAMIVVFILGYAAIAFEHQIHIDKAASALITGVLCWTLYVLGAYEIVDFSSIDNAVVSILSERSHEEMSQQHLILEYVTHHQMLESLAEIASILFFLIGAMTIVELVDAHEGFTVITDRIKTTNKVKLMWIIAILSFFFSAALDNLTTSIVMVSLLKKLIDDQQTRWLFAGLVVVAANAGGAWSPIGDVTTTMLWIGGQITTAEIITGVILPSLVCLIVPLIILSVRMKGSIKRPMRQETADHYLDPTTPFERNVVFIAGVAGLLFVPIFKSVTHLPPFMGMMLSLGSLWLLTDILHRRKNVAFKSKHSVIGVLRKIDTPSVLFFLGILLAVGSLQNAGQLTQMANYLDTSIGTDEAGGVYGVGIIIGLLSSIVDNVPLVAASMGMYPVNPTGFFAQDGLFWEFLAYCAGTGGSALIIGSAAGVAVMGLERMSFGWYLKKISLLAIIGYLAGAGVYILQHMLLH</sequence>
<evidence type="ECO:0000313" key="14">
    <source>
        <dbReference type="Proteomes" id="UP000468650"/>
    </source>
</evidence>
<evidence type="ECO:0000256" key="9">
    <source>
        <dbReference type="ARBA" id="ARBA00023201"/>
    </source>
</evidence>
<keyword evidence="6" id="KW-0915">Sodium</keyword>
<evidence type="ECO:0000256" key="8">
    <source>
        <dbReference type="ARBA" id="ARBA00023136"/>
    </source>
</evidence>
<dbReference type="Pfam" id="PF03600">
    <property type="entry name" value="CitMHS"/>
    <property type="match status" value="1"/>
</dbReference>
<gene>
    <name evidence="13" type="ORF">F8C67_06640</name>
</gene>
<feature type="transmembrane region" description="Helical" evidence="11">
    <location>
        <begin position="443"/>
        <end position="464"/>
    </location>
</feature>
<evidence type="ECO:0000313" key="13">
    <source>
        <dbReference type="EMBL" id="KAB2810256.1"/>
    </source>
</evidence>